<evidence type="ECO:0000313" key="14">
    <source>
        <dbReference type="Proteomes" id="UP000076420"/>
    </source>
</evidence>
<feature type="domain" description="C2H2-type" evidence="12">
    <location>
        <begin position="784"/>
        <end position="819"/>
    </location>
</feature>
<keyword evidence="10" id="KW-0539">Nucleus</keyword>
<dbReference type="GO" id="GO:0045892">
    <property type="term" value="P:negative regulation of DNA-templated transcription"/>
    <property type="evidence" value="ECO:0007669"/>
    <property type="project" value="UniProtKB-ARBA"/>
</dbReference>
<dbReference type="Pfam" id="PF00096">
    <property type="entry name" value="zf-C2H2"/>
    <property type="match status" value="13"/>
</dbReference>
<dbReference type="SUPFAM" id="SSF57667">
    <property type="entry name" value="beta-beta-alpha zinc fingers"/>
    <property type="match status" value="15"/>
</dbReference>
<evidence type="ECO:0000256" key="6">
    <source>
        <dbReference type="ARBA" id="ARBA00022833"/>
    </source>
</evidence>
<evidence type="ECO:0000256" key="10">
    <source>
        <dbReference type="ARBA" id="ARBA00023242"/>
    </source>
</evidence>
<dbReference type="VEuPathDB" id="VectorBase:BGLB010574"/>
<name>A0A2C9JZH4_BIOGL</name>
<dbReference type="InterPro" id="IPR013087">
    <property type="entry name" value="Znf_C2H2_type"/>
</dbReference>
<keyword evidence="6" id="KW-0862">Zinc</keyword>
<dbReference type="FunFam" id="3.30.160.60:FF:000688">
    <property type="entry name" value="zinc finger protein 197 isoform X1"/>
    <property type="match status" value="2"/>
</dbReference>
<feature type="domain" description="C2H2-type" evidence="12">
    <location>
        <begin position="836"/>
        <end position="863"/>
    </location>
</feature>
<dbReference type="PROSITE" id="PS00028">
    <property type="entry name" value="ZINC_FINGER_C2H2_1"/>
    <property type="match status" value="18"/>
</dbReference>
<feature type="domain" description="C2H2-type" evidence="12">
    <location>
        <begin position="341"/>
        <end position="368"/>
    </location>
</feature>
<dbReference type="FunFam" id="3.30.160.60:FF:000709">
    <property type="entry name" value="GDNF-inducible zinc finger protein 1"/>
    <property type="match status" value="1"/>
</dbReference>
<evidence type="ECO:0000256" key="3">
    <source>
        <dbReference type="ARBA" id="ARBA00022723"/>
    </source>
</evidence>
<feature type="domain" description="C2H2-type" evidence="12">
    <location>
        <begin position="1043"/>
        <end position="1070"/>
    </location>
</feature>
<dbReference type="PANTHER" id="PTHR47772:SF15">
    <property type="entry name" value="REDUCED EXPRESSION 2-RELATED"/>
    <property type="match status" value="1"/>
</dbReference>
<dbReference type="FunFam" id="3.30.160.60:FF:000100">
    <property type="entry name" value="Zinc finger 45-like"/>
    <property type="match status" value="1"/>
</dbReference>
<dbReference type="KEGG" id="bgt:106074139"/>
<dbReference type="GO" id="GO:0003677">
    <property type="term" value="F:DNA binding"/>
    <property type="evidence" value="ECO:0007669"/>
    <property type="project" value="UniProtKB-KW"/>
</dbReference>
<feature type="domain" description="C2H2-type" evidence="12">
    <location>
        <begin position="1099"/>
        <end position="1126"/>
    </location>
</feature>
<evidence type="ECO:0000256" key="5">
    <source>
        <dbReference type="ARBA" id="ARBA00022771"/>
    </source>
</evidence>
<protein>
    <recommendedName>
        <fullName evidence="12">C2H2-type domain-containing protein</fullName>
    </recommendedName>
</protein>
<feature type="domain" description="C2H2-type" evidence="12">
    <location>
        <begin position="287"/>
        <end position="314"/>
    </location>
</feature>
<dbReference type="FunFam" id="3.30.160.60:FF:000624">
    <property type="entry name" value="zinc finger protein 697"/>
    <property type="match status" value="2"/>
</dbReference>
<feature type="domain" description="C2H2-type" evidence="12">
    <location>
        <begin position="1016"/>
        <end position="1043"/>
    </location>
</feature>
<evidence type="ECO:0000256" key="4">
    <source>
        <dbReference type="ARBA" id="ARBA00022737"/>
    </source>
</evidence>
<accession>A0A2C9JZH4</accession>
<organism evidence="13 14">
    <name type="scientific">Biomphalaria glabrata</name>
    <name type="common">Bloodfluke planorb</name>
    <name type="synonym">Freshwater snail</name>
    <dbReference type="NCBI Taxonomy" id="6526"/>
    <lineage>
        <taxon>Eukaryota</taxon>
        <taxon>Metazoa</taxon>
        <taxon>Spiralia</taxon>
        <taxon>Lophotrochozoa</taxon>
        <taxon>Mollusca</taxon>
        <taxon>Gastropoda</taxon>
        <taxon>Heterobranchia</taxon>
        <taxon>Euthyneura</taxon>
        <taxon>Panpulmonata</taxon>
        <taxon>Hygrophila</taxon>
        <taxon>Lymnaeoidea</taxon>
        <taxon>Planorbidae</taxon>
        <taxon>Biomphalaria</taxon>
    </lineage>
</organism>
<dbReference type="PROSITE" id="PS50157">
    <property type="entry name" value="ZINC_FINGER_C2H2_2"/>
    <property type="match status" value="19"/>
</dbReference>
<feature type="domain" description="C2H2-type" evidence="12">
    <location>
        <begin position="369"/>
        <end position="391"/>
    </location>
</feature>
<dbReference type="InterPro" id="IPR050636">
    <property type="entry name" value="C2H2-ZF_domain-containing"/>
</dbReference>
<feature type="domain" description="C2H2-type" evidence="12">
    <location>
        <begin position="740"/>
        <end position="767"/>
    </location>
</feature>
<evidence type="ECO:0000256" key="9">
    <source>
        <dbReference type="ARBA" id="ARBA00023163"/>
    </source>
</evidence>
<keyword evidence="9" id="KW-0804">Transcription</keyword>
<dbReference type="GO" id="GO:0006357">
    <property type="term" value="P:regulation of transcription by RNA polymerase II"/>
    <property type="evidence" value="ECO:0007669"/>
    <property type="project" value="UniProtKB-ARBA"/>
</dbReference>
<feature type="domain" description="C2H2-type" evidence="12">
    <location>
        <begin position="523"/>
        <end position="550"/>
    </location>
</feature>
<gene>
    <name evidence="13" type="primary">106074139</name>
</gene>
<dbReference type="FunFam" id="3.30.160.60:FF:001289">
    <property type="entry name" value="Zinc finger protein 574"/>
    <property type="match status" value="1"/>
</dbReference>
<feature type="domain" description="C2H2-type" evidence="12">
    <location>
        <begin position="932"/>
        <end position="959"/>
    </location>
</feature>
<keyword evidence="4" id="KW-0677">Repeat</keyword>
<feature type="domain" description="C2H2-type" evidence="12">
    <location>
        <begin position="696"/>
        <end position="723"/>
    </location>
</feature>
<reference evidence="13" key="1">
    <citation type="submission" date="2020-05" db="UniProtKB">
        <authorList>
            <consortium name="EnsemblMetazoa"/>
        </authorList>
    </citation>
    <scope>IDENTIFICATION</scope>
    <source>
        <strain evidence="13">BB02</strain>
    </source>
</reference>
<sequence>MAANNFTHELGNVKIEDSETEEISLALQPLSTEDSEEQITLYMLPSNSEDGEEIIFSTHPFNNEVSEEEIQEIKSMQLSSNEVSDEITLSTQPLQNEGIDTSNLINGNQHQVANNIYNGQTYVSNIQNQPQITNNTNGQSYLLNLENQPFLVMTTPSSGINSIHQNCNQALVSQYQPSGNIYNNSTYYLLAGNQTQLLGNNNISSYQDNNKLQKILPKPELKLMPHRMIKSIQDQQEENHTQQEKIINHLRLSKSSKMPICSTNLKNFSSVSNLKTRSLSHTGLRQFKCPLCQEHFTTLSQLNKHKLLHSEEKVTRKQTGQKKRRKLVILKKSQWKHKKTYKCDLCQKHFVTLSRLKRHMLIHSGERPYKCKVCSKSFNQSSTLKSHQLIHGIYQKTYKSKTRRISSTTSSKLIQDQQVENPTQQEKIFRHLGLGKSSKKPIRSSSQKNFSSVSNLKTLSLLHTGLRQFKCPWCQEHFTTLSQLNKHKLVHSEEKVTRKQTGRKKCRKLAILEKSQWKHEITLKCALCQKHFISLSRLKRHLLIHSGERPYKCKVCSKSFNQSSTLKRHQLIHGIHQKTYTSKTCRISFSTSSKLKSHKLVGNTQKTSKSQECQTGRNKSLVSKTLMLAPAGTGNKKCKCPICTKHFRSISHLYTHLLNIHDVAKHDKCQIPVNQVLDASPNVNKPKMIHTGTKRFSCEICQKSFTRRSDVTRHQSVHFGEKSLKNFSKPKMIHTGTKRFSCEICQKSFTRRSDVTRHHSVHFSEKNLKNFSKPKMIHTGTKRFSCEICQKSFTRRSDKSFTRRSDVTRHQSVHFSEKNLKNFYKPKMIHTGTKRFSCEICQKSFTRRSDVIRHHSVHFSEKNLKNFYKPKMIHTSTKPAKCKICQKSFSSSYDEKIHRLTECRGKRSKYPPGQKDFTTSTDLFTDASEKPFKCEVCQRRFSRSKTLTNHQLLHTGVKPFKCKLCQKRFRQTGSLKTHLLLHTGEKPFTCQICQKGFTNSSNLTRHQSVHTGYQPYQCPLCPSRFTQSSSLKHHLGGHTGTTFQCPICLKAYTTKHNMQAHCQLHKGGKDLRCQIKQEVLTNESSFYRDLSVHSGDKPYHCHVCSSRFAQSSSLKKHLLAHTGKKSYKCQTCQKAFTYYGRWKHHQLRLCHNKTNTNQRVQKLLPPVLFSESQFPTYHPENKCQICDEVFPSRKSLKNHQVLHLSDYKFQCILCNLKCSNLKEIKKHLIKHLKA</sequence>
<keyword evidence="7" id="KW-0805">Transcription regulation</keyword>
<feature type="domain" description="C2H2-type" evidence="12">
    <location>
        <begin position="638"/>
        <end position="666"/>
    </location>
</feature>
<dbReference type="SMART" id="SM00355">
    <property type="entry name" value="ZnF_C2H2"/>
    <property type="match status" value="20"/>
</dbReference>
<keyword evidence="5 11" id="KW-0863">Zinc-finger</keyword>
<evidence type="ECO:0000313" key="13">
    <source>
        <dbReference type="EnsemblMetazoa" id="BGLB010574-PB"/>
    </source>
</evidence>
<proteinExistence type="inferred from homology"/>
<comment type="similarity">
    <text evidence="2">Belongs to the krueppel C2H2-type zinc-finger protein family.</text>
</comment>
<dbReference type="STRING" id="6526.A0A2C9JZH4"/>
<comment type="subcellular location">
    <subcellularLocation>
        <location evidence="1">Nucleus</location>
    </subcellularLocation>
</comment>
<feature type="domain" description="C2H2-type" evidence="12">
    <location>
        <begin position="1181"/>
        <end position="1208"/>
    </location>
</feature>
<evidence type="ECO:0000256" key="8">
    <source>
        <dbReference type="ARBA" id="ARBA00023125"/>
    </source>
</evidence>
<feature type="domain" description="C2H2-type" evidence="12">
    <location>
        <begin position="1127"/>
        <end position="1156"/>
    </location>
</feature>
<dbReference type="GO" id="GO:0008270">
    <property type="term" value="F:zinc ion binding"/>
    <property type="evidence" value="ECO:0007669"/>
    <property type="project" value="UniProtKB-KW"/>
</dbReference>
<dbReference type="Proteomes" id="UP000076420">
    <property type="component" value="Unassembled WGS sequence"/>
</dbReference>
<dbReference type="OrthoDB" id="654211at2759"/>
<dbReference type="FunFam" id="3.30.160.60:FF:000744">
    <property type="entry name" value="zinc finger E-box-binding homeobox 1"/>
    <property type="match status" value="1"/>
</dbReference>
<evidence type="ECO:0000256" key="2">
    <source>
        <dbReference type="ARBA" id="ARBA00006991"/>
    </source>
</evidence>
<dbReference type="InterPro" id="IPR036236">
    <property type="entry name" value="Znf_C2H2_sf"/>
</dbReference>
<feature type="domain" description="C2H2-type" evidence="12">
    <location>
        <begin position="551"/>
        <end position="578"/>
    </location>
</feature>
<feature type="domain" description="C2H2-type" evidence="12">
    <location>
        <begin position="988"/>
        <end position="1015"/>
    </location>
</feature>
<dbReference type="FunFam" id="3.30.160.60:FF:000325">
    <property type="entry name" value="ZFP90 zinc finger protein"/>
    <property type="match status" value="1"/>
</dbReference>
<keyword evidence="3" id="KW-0479">Metal-binding</keyword>
<dbReference type="AlphaFoldDB" id="A0A2C9JZH4"/>
<dbReference type="Gene3D" id="3.30.160.60">
    <property type="entry name" value="Classic Zinc Finger"/>
    <property type="match status" value="18"/>
</dbReference>
<dbReference type="PANTHER" id="PTHR47772">
    <property type="entry name" value="ZINC FINGER PROTEIN 200"/>
    <property type="match status" value="1"/>
</dbReference>
<dbReference type="FunFam" id="3.30.160.60:FF:000264">
    <property type="entry name" value="Zinc finger protein 236"/>
    <property type="match status" value="1"/>
</dbReference>
<keyword evidence="8" id="KW-0238">DNA-binding</keyword>
<evidence type="ECO:0000256" key="1">
    <source>
        <dbReference type="ARBA" id="ARBA00004123"/>
    </source>
</evidence>
<dbReference type="EnsemblMetazoa" id="BGLB010574-RB">
    <property type="protein sequence ID" value="BGLB010574-PB"/>
    <property type="gene ID" value="BGLB010574"/>
</dbReference>
<feature type="domain" description="C2H2-type" evidence="12">
    <location>
        <begin position="960"/>
        <end position="987"/>
    </location>
</feature>
<evidence type="ECO:0000256" key="7">
    <source>
        <dbReference type="ARBA" id="ARBA00023015"/>
    </source>
</evidence>
<evidence type="ECO:0000256" key="11">
    <source>
        <dbReference type="PROSITE-ProRule" id="PRU00042"/>
    </source>
</evidence>
<evidence type="ECO:0000259" key="12">
    <source>
        <dbReference type="PROSITE" id="PS50157"/>
    </source>
</evidence>
<feature type="domain" description="C2H2-type" evidence="12">
    <location>
        <begin position="469"/>
        <end position="496"/>
    </location>
</feature>
<dbReference type="VEuPathDB" id="VectorBase:BGLAX_038560"/>
<dbReference type="GO" id="GO:0005634">
    <property type="term" value="C:nucleus"/>
    <property type="evidence" value="ECO:0007669"/>
    <property type="project" value="UniProtKB-SubCell"/>
</dbReference>